<evidence type="ECO:0000256" key="2">
    <source>
        <dbReference type="SAM" id="Phobius"/>
    </source>
</evidence>
<evidence type="ECO:0000313" key="3">
    <source>
        <dbReference type="EMBL" id="MFC4395028.1"/>
    </source>
</evidence>
<feature type="transmembrane region" description="Helical" evidence="2">
    <location>
        <begin position="442"/>
        <end position="462"/>
    </location>
</feature>
<dbReference type="EMBL" id="JBHSDQ010000001">
    <property type="protein sequence ID" value="MFC4395028.1"/>
    <property type="molecule type" value="Genomic_DNA"/>
</dbReference>
<proteinExistence type="predicted"/>
<sequence length="532" mass="55342">MALFWPFLLSGAVFLLLRYLIRGTRGHDVTTAVSRHAFCVGLIGWLVSSLLPAANAGILPVPGTANRPVETLPALAWPVLGCLIVHILGQLSYPRAQLMPVRPGAGRGIRQFLPRRLFWTVTAILMLSAAQIGWTSTLSGFAARRYGSRPDGSGGYVTFGGEGRIPGVELAAYLGGALLVLAAGTLAVLALIARRPPLAGLAAHADGLLRTISMNRLLRTVATVAAGLAAIAGNHSARPDPATGPANWFNPAGALNLAILLLMLSWAPPNLSGISPARRHGGAGTQPATKLTVSVGAVMGLAAFLPVPAAIFVPGAATGHPALLVAASATSVLAAVSLGELLMHRNYGTAREPRHWPRQTVSRTMTGTFVIAVAILVAVISVVAWRQVELEAEQSWEMTAWTSTVIALVSGLPLVLARRRGSVPGPLQGLDSALRAITTHRVVRTVAASFAAQAGVLLMTAGPKLHRASPIGPEPWDVVWQAAPAVGVLLATAAVVIAVIPVAGVRSRGDAPVPPASKPQQVDLRREHPNAL</sequence>
<comment type="caution">
    <text evidence="3">The sequence shown here is derived from an EMBL/GenBank/DDBJ whole genome shotgun (WGS) entry which is preliminary data.</text>
</comment>
<evidence type="ECO:0000256" key="1">
    <source>
        <dbReference type="SAM" id="MobiDB-lite"/>
    </source>
</evidence>
<feature type="transmembrane region" description="Helical" evidence="2">
    <location>
        <begin position="248"/>
        <end position="267"/>
    </location>
</feature>
<dbReference type="Proteomes" id="UP001595778">
    <property type="component" value="Unassembled WGS sequence"/>
</dbReference>
<evidence type="ECO:0000313" key="4">
    <source>
        <dbReference type="Proteomes" id="UP001595778"/>
    </source>
</evidence>
<feature type="transmembrane region" description="Helical" evidence="2">
    <location>
        <begin position="364"/>
        <end position="386"/>
    </location>
</feature>
<keyword evidence="2" id="KW-0812">Transmembrane</keyword>
<gene>
    <name evidence="3" type="ORF">ACFO0G_02910</name>
</gene>
<feature type="transmembrane region" description="Helical" evidence="2">
    <location>
        <begin position="74"/>
        <end position="93"/>
    </location>
</feature>
<feature type="compositionally biased region" description="Basic and acidic residues" evidence="1">
    <location>
        <begin position="523"/>
        <end position="532"/>
    </location>
</feature>
<feature type="transmembrane region" description="Helical" evidence="2">
    <location>
        <begin position="288"/>
        <end position="311"/>
    </location>
</feature>
<feature type="region of interest" description="Disordered" evidence="1">
    <location>
        <begin position="506"/>
        <end position="532"/>
    </location>
</feature>
<feature type="transmembrane region" description="Helical" evidence="2">
    <location>
        <begin position="170"/>
        <end position="192"/>
    </location>
</feature>
<feature type="transmembrane region" description="Helical" evidence="2">
    <location>
        <begin position="117"/>
        <end position="134"/>
    </location>
</feature>
<feature type="transmembrane region" description="Helical" evidence="2">
    <location>
        <begin position="6"/>
        <end position="21"/>
    </location>
</feature>
<keyword evidence="2" id="KW-0472">Membrane</keyword>
<keyword evidence="4" id="KW-1185">Reference proteome</keyword>
<protein>
    <recommendedName>
        <fullName evidence="5">Cytochrome c oxidase assembly protein</fullName>
    </recommendedName>
</protein>
<dbReference type="RefSeq" id="WP_376976358.1">
    <property type="nucleotide sequence ID" value="NZ_JBHSDQ010000001.1"/>
</dbReference>
<feature type="transmembrane region" description="Helical" evidence="2">
    <location>
        <begin position="217"/>
        <end position="236"/>
    </location>
</feature>
<organism evidence="3 4">
    <name type="scientific">Arthrobacter sedimenti</name>
    <dbReference type="NCBI Taxonomy" id="2694931"/>
    <lineage>
        <taxon>Bacteria</taxon>
        <taxon>Bacillati</taxon>
        <taxon>Actinomycetota</taxon>
        <taxon>Actinomycetes</taxon>
        <taxon>Micrococcales</taxon>
        <taxon>Micrococcaceae</taxon>
        <taxon>Arthrobacter</taxon>
    </lineage>
</organism>
<reference evidence="4" key="1">
    <citation type="journal article" date="2019" name="Int. J. Syst. Evol. Microbiol.">
        <title>The Global Catalogue of Microorganisms (GCM) 10K type strain sequencing project: providing services to taxonomists for standard genome sequencing and annotation.</title>
        <authorList>
            <consortium name="The Broad Institute Genomics Platform"/>
            <consortium name="The Broad Institute Genome Sequencing Center for Infectious Disease"/>
            <person name="Wu L."/>
            <person name="Ma J."/>
        </authorList>
    </citation>
    <scope>NUCLEOTIDE SEQUENCE [LARGE SCALE GENOMIC DNA]</scope>
    <source>
        <strain evidence="4">PJ61</strain>
    </source>
</reference>
<keyword evidence="2" id="KW-1133">Transmembrane helix</keyword>
<feature type="transmembrane region" description="Helical" evidence="2">
    <location>
        <begin position="33"/>
        <end position="54"/>
    </location>
</feature>
<evidence type="ECO:0008006" key="5">
    <source>
        <dbReference type="Google" id="ProtNLM"/>
    </source>
</evidence>
<feature type="transmembrane region" description="Helical" evidence="2">
    <location>
        <begin position="323"/>
        <end position="343"/>
    </location>
</feature>
<feature type="transmembrane region" description="Helical" evidence="2">
    <location>
        <begin position="398"/>
        <end position="417"/>
    </location>
</feature>
<name>A0ABV8WHT0_9MICC</name>
<accession>A0ABV8WHT0</accession>
<feature type="transmembrane region" description="Helical" evidence="2">
    <location>
        <begin position="482"/>
        <end position="505"/>
    </location>
</feature>